<dbReference type="AlphaFoldDB" id="A0A7C3ZGE4"/>
<comment type="caution">
    <text evidence="2">The sequence shown here is derived from an EMBL/GenBank/DDBJ whole genome shotgun (WGS) entry which is preliminary data.</text>
</comment>
<protein>
    <submittedName>
        <fullName evidence="2">Class I SAM-dependent methyltransferase</fullName>
    </submittedName>
</protein>
<reference evidence="2" key="1">
    <citation type="journal article" date="2020" name="mSystems">
        <title>Genome- and Community-Level Interaction Insights into Carbon Utilization and Element Cycling Functions of Hydrothermarchaeota in Hydrothermal Sediment.</title>
        <authorList>
            <person name="Zhou Z."/>
            <person name="Liu Y."/>
            <person name="Xu W."/>
            <person name="Pan J."/>
            <person name="Luo Z.H."/>
            <person name="Li M."/>
        </authorList>
    </citation>
    <scope>NUCLEOTIDE SEQUENCE [LARGE SCALE GENOMIC DNA]</scope>
    <source>
        <strain evidence="2">SpSt-374</strain>
    </source>
</reference>
<accession>A0A7C3ZGE4</accession>
<dbReference type="SUPFAM" id="SSF53335">
    <property type="entry name" value="S-adenosyl-L-methionine-dependent methyltransferases"/>
    <property type="match status" value="1"/>
</dbReference>
<sequence>MRSIREPVPSLGSLDRVTIQDGILRLQGWVFSLKNQPINSFQVFCQGEPLSNWVEMAANLPRPDIHQAFPTIPAAANARFRIFIPVSHQQQEQLRDNLITVIPLIAGEPGCTLCNVLEPKLPLPDAEMVEAIGGGFAGVAFQFLAQFIQRVGLEPTDTVLDIGCGVGRLAYALSYYLKPPGFYHGFDIMPHLIQWATNHITPHFPHIQFHHAHIYNQLYNPTATTTALDYQFPYADASFDLVCLTSVFTHMRGAEIRHYLNEIHRILKPGGRCLCTSFLLNPEAERGISNGSSSQALIYPWEDGFTANPEMPEQAVGFPEDLFLDWITTRKFSILGKYYGTWSGRRDFTVAHQDMLVIEKN</sequence>
<dbReference type="PANTHER" id="PTHR43464">
    <property type="entry name" value="METHYLTRANSFERASE"/>
    <property type="match status" value="1"/>
</dbReference>
<dbReference type="EMBL" id="DSPX01000073">
    <property type="protein sequence ID" value="HGG00500.1"/>
    <property type="molecule type" value="Genomic_DNA"/>
</dbReference>
<evidence type="ECO:0000313" key="2">
    <source>
        <dbReference type="EMBL" id="HGG00500.1"/>
    </source>
</evidence>
<name>A0A7C3ZGE4_9CYAN</name>
<dbReference type="GO" id="GO:0032259">
    <property type="term" value="P:methylation"/>
    <property type="evidence" value="ECO:0007669"/>
    <property type="project" value="UniProtKB-KW"/>
</dbReference>
<keyword evidence="2" id="KW-0808">Transferase</keyword>
<organism evidence="2">
    <name type="scientific">Planktothricoides sp. SpSt-374</name>
    <dbReference type="NCBI Taxonomy" id="2282167"/>
    <lineage>
        <taxon>Bacteria</taxon>
        <taxon>Bacillati</taxon>
        <taxon>Cyanobacteriota</taxon>
        <taxon>Cyanophyceae</taxon>
        <taxon>Oscillatoriophycideae</taxon>
        <taxon>Oscillatoriales</taxon>
        <taxon>Oscillatoriaceae</taxon>
        <taxon>Planktothricoides</taxon>
    </lineage>
</organism>
<feature type="domain" description="Methyltransferase" evidence="1">
    <location>
        <begin position="156"/>
        <end position="279"/>
    </location>
</feature>
<proteinExistence type="predicted"/>
<evidence type="ECO:0000259" key="1">
    <source>
        <dbReference type="Pfam" id="PF13847"/>
    </source>
</evidence>
<dbReference type="InterPro" id="IPR025714">
    <property type="entry name" value="Methyltranfer_dom"/>
</dbReference>
<dbReference type="GO" id="GO:0008168">
    <property type="term" value="F:methyltransferase activity"/>
    <property type="evidence" value="ECO:0007669"/>
    <property type="project" value="UniProtKB-KW"/>
</dbReference>
<gene>
    <name evidence="2" type="ORF">ENR15_07575</name>
</gene>
<dbReference type="Pfam" id="PF13847">
    <property type="entry name" value="Methyltransf_31"/>
    <property type="match status" value="1"/>
</dbReference>
<dbReference type="CDD" id="cd02440">
    <property type="entry name" value="AdoMet_MTases"/>
    <property type="match status" value="1"/>
</dbReference>
<dbReference type="InterPro" id="IPR029063">
    <property type="entry name" value="SAM-dependent_MTases_sf"/>
</dbReference>
<dbReference type="Gene3D" id="3.40.50.150">
    <property type="entry name" value="Vaccinia Virus protein VP39"/>
    <property type="match status" value="1"/>
</dbReference>
<keyword evidence="2" id="KW-0489">Methyltransferase</keyword>